<dbReference type="AlphaFoldDB" id="A0A2P2PGB4"/>
<name>A0A2P2PGB4_RHIMU</name>
<dbReference type="EMBL" id="GGEC01073237">
    <property type="protein sequence ID" value="MBX53721.1"/>
    <property type="molecule type" value="Transcribed_RNA"/>
</dbReference>
<proteinExistence type="predicted"/>
<organism evidence="1">
    <name type="scientific">Rhizophora mucronata</name>
    <name type="common">Asiatic mangrove</name>
    <dbReference type="NCBI Taxonomy" id="61149"/>
    <lineage>
        <taxon>Eukaryota</taxon>
        <taxon>Viridiplantae</taxon>
        <taxon>Streptophyta</taxon>
        <taxon>Embryophyta</taxon>
        <taxon>Tracheophyta</taxon>
        <taxon>Spermatophyta</taxon>
        <taxon>Magnoliopsida</taxon>
        <taxon>eudicotyledons</taxon>
        <taxon>Gunneridae</taxon>
        <taxon>Pentapetalae</taxon>
        <taxon>rosids</taxon>
        <taxon>fabids</taxon>
        <taxon>Malpighiales</taxon>
        <taxon>Rhizophoraceae</taxon>
        <taxon>Rhizophora</taxon>
    </lineage>
</organism>
<evidence type="ECO:0000313" key="1">
    <source>
        <dbReference type="EMBL" id="MBX53721.1"/>
    </source>
</evidence>
<reference evidence="1" key="1">
    <citation type="submission" date="2018-02" db="EMBL/GenBank/DDBJ databases">
        <title>Rhizophora mucronata_Transcriptome.</title>
        <authorList>
            <person name="Meera S.P."/>
            <person name="Sreeshan A."/>
            <person name="Augustine A."/>
        </authorList>
    </citation>
    <scope>NUCLEOTIDE SEQUENCE</scope>
    <source>
        <tissue evidence="1">Leaf</tissue>
    </source>
</reference>
<protein>
    <submittedName>
        <fullName evidence="1">Uncharacterized protein</fullName>
    </submittedName>
</protein>
<accession>A0A2P2PGB4</accession>
<sequence>MAESCNSIVRRDTEGIEHHYFFNQAGQNDLDMDIKQANLDTGSIFQQY</sequence>